<dbReference type="AlphaFoldDB" id="A0A9W8MNJ5"/>
<feature type="non-terminal residue" evidence="1">
    <location>
        <position position="100"/>
    </location>
</feature>
<organism evidence="1 2">
    <name type="scientific">Candolleomyces eurysporus</name>
    <dbReference type="NCBI Taxonomy" id="2828524"/>
    <lineage>
        <taxon>Eukaryota</taxon>
        <taxon>Fungi</taxon>
        <taxon>Dikarya</taxon>
        <taxon>Basidiomycota</taxon>
        <taxon>Agaricomycotina</taxon>
        <taxon>Agaricomycetes</taxon>
        <taxon>Agaricomycetidae</taxon>
        <taxon>Agaricales</taxon>
        <taxon>Agaricineae</taxon>
        <taxon>Psathyrellaceae</taxon>
        <taxon>Candolleomyces</taxon>
    </lineage>
</organism>
<evidence type="ECO:0000313" key="2">
    <source>
        <dbReference type="Proteomes" id="UP001140091"/>
    </source>
</evidence>
<dbReference type="Proteomes" id="UP001140091">
    <property type="component" value="Unassembled WGS sequence"/>
</dbReference>
<dbReference type="EMBL" id="JANBPK010000500">
    <property type="protein sequence ID" value="KAJ2935483.1"/>
    <property type="molecule type" value="Genomic_DNA"/>
</dbReference>
<reference evidence="1" key="1">
    <citation type="submission" date="2022-06" db="EMBL/GenBank/DDBJ databases">
        <title>Genome Sequence of Candolleomyces eurysporus.</title>
        <authorList>
            <person name="Buettner E."/>
        </authorList>
    </citation>
    <scope>NUCLEOTIDE SEQUENCE</scope>
    <source>
        <strain evidence="1">VTCC 930004</strain>
    </source>
</reference>
<protein>
    <submittedName>
        <fullName evidence="1">Uncharacterized protein</fullName>
    </submittedName>
</protein>
<sequence>MNLDEAREVTIKNSAIFEKGAKQSVKVTVKAAKVVYALPPSAPSQTLPQIPIYDGPPPPVIGEKYEAVSKDLDDSLGRAIGLFNNTAWERLAPEQDTNKR</sequence>
<proteinExistence type="predicted"/>
<name>A0A9W8MNJ5_9AGAR</name>
<comment type="caution">
    <text evidence="1">The sequence shown here is derived from an EMBL/GenBank/DDBJ whole genome shotgun (WGS) entry which is preliminary data.</text>
</comment>
<evidence type="ECO:0000313" key="1">
    <source>
        <dbReference type="EMBL" id="KAJ2935483.1"/>
    </source>
</evidence>
<accession>A0A9W8MNJ5</accession>
<keyword evidence="2" id="KW-1185">Reference proteome</keyword>
<gene>
    <name evidence="1" type="ORF">H1R20_g1611</name>
</gene>